<protein>
    <submittedName>
        <fullName evidence="1">Uncharacterized protein</fullName>
    </submittedName>
</protein>
<accession>A0ACB8V1R2</accession>
<sequence>MKKRSRTAFKSKRDMDSGVWMMGSDDGSTLSSDPIVPPDSETILGNSGQMEDEFTEDVCACSAACYRFPSPIMSEDTGTRRGLIGTAEGMETEAQRHVRSAVNHCLEEGKDNVDLSCFYVETIPPDVLQSLAQLTRVPVYKKSTPFPQQFYVALEPFLRLYLAHNRLFELPRELFELSGLKLLSLRQNKLREVPSAIRNLTRLLDFNVAANRLEHLPWELIGLMRSGTLKRLTVHPNPFIQLRECDISHWHWELEEGDRAISKRLRRNPSSADDTPSLQAWRPLHIATSSIKYLNMDGQLLHTGDSNSFQLTCTRAPSLRELSLQACLRSPKVSNFLSGTTDDCPDLPPFVLQLMQVAKATKRTGDRVCSVCGRLYIIPRVEWVEWWDCSPHENGSKIARVGGERLWPLPFMRRTCSWACQPDFRRDNNAM</sequence>
<gene>
    <name evidence="1" type="ORF">LOY88_001523</name>
</gene>
<name>A0ACB8V1R2_9EURO</name>
<evidence type="ECO:0000313" key="1">
    <source>
        <dbReference type="EMBL" id="KAI2390699.1"/>
    </source>
</evidence>
<comment type="caution">
    <text evidence="1">The sequence shown here is derived from an EMBL/GenBank/DDBJ whole genome shotgun (WGS) entry which is preliminary data.</text>
</comment>
<proteinExistence type="predicted"/>
<organism evidence="1">
    <name type="scientific">Ophidiomyces ophidiicola</name>
    <dbReference type="NCBI Taxonomy" id="1387563"/>
    <lineage>
        <taxon>Eukaryota</taxon>
        <taxon>Fungi</taxon>
        <taxon>Dikarya</taxon>
        <taxon>Ascomycota</taxon>
        <taxon>Pezizomycotina</taxon>
        <taxon>Eurotiomycetes</taxon>
        <taxon>Eurotiomycetidae</taxon>
        <taxon>Onygenales</taxon>
        <taxon>Onygenaceae</taxon>
        <taxon>Ophidiomyces</taxon>
    </lineage>
</organism>
<dbReference type="EMBL" id="JALBCA010000016">
    <property type="protein sequence ID" value="KAI2390699.1"/>
    <property type="molecule type" value="Genomic_DNA"/>
</dbReference>
<reference evidence="1" key="1">
    <citation type="journal article" date="2022" name="bioRxiv">
        <title>Population genetic analysis of Ophidiomyces ophidiicola, the causative agent of snake fungal disease, indicates recent introductions to the USA.</title>
        <authorList>
            <person name="Ladner J.T."/>
            <person name="Palmer J.M."/>
            <person name="Ettinger C.L."/>
            <person name="Stajich J.E."/>
            <person name="Farrell T.M."/>
            <person name="Glorioso B.M."/>
            <person name="Lawson B."/>
            <person name="Price S.J."/>
            <person name="Stengle A.G."/>
            <person name="Grear D.A."/>
            <person name="Lorch J.M."/>
        </authorList>
    </citation>
    <scope>NUCLEOTIDE SEQUENCE</scope>
    <source>
        <strain evidence="1">NWHC 24266-5</strain>
    </source>
</reference>